<sequence length="156" mass="17749">MADDLIDPELGTLDWDDQLQYWRNEDFPLSERGTISLSLSPSSDDDHAPPRCESLLALLRSSIAWVRRHEPDLRLAVALRMIDLYNETWREDEFDPTPINAETFADRIHLTSLDVDAEGELTLYFDDGDIEMFGGHSIVATLSTDHKLTTNPYLIG</sequence>
<keyword evidence="3" id="KW-1185">Reference proteome</keyword>
<name>A0A6C2YLC8_9BACT</name>
<dbReference type="EMBL" id="LR586016">
    <property type="protein sequence ID" value="VIP01923.1"/>
    <property type="molecule type" value="Genomic_DNA"/>
</dbReference>
<dbReference type="RefSeq" id="WP_162657159.1">
    <property type="nucleotide sequence ID" value="NZ_LR593887.1"/>
</dbReference>
<feature type="domain" description="DUF2262" evidence="1">
    <location>
        <begin position="7"/>
        <end position="149"/>
    </location>
</feature>
<dbReference type="InterPro" id="IPR019260">
    <property type="entry name" value="DUF2262"/>
</dbReference>
<dbReference type="InParanoid" id="A0A6C2YLC8"/>
<dbReference type="AlphaFoldDB" id="A0A6C2YLC8"/>
<organism evidence="2">
    <name type="scientific">Tuwongella immobilis</name>
    <dbReference type="NCBI Taxonomy" id="692036"/>
    <lineage>
        <taxon>Bacteria</taxon>
        <taxon>Pseudomonadati</taxon>
        <taxon>Planctomycetota</taxon>
        <taxon>Planctomycetia</taxon>
        <taxon>Gemmatales</taxon>
        <taxon>Gemmataceae</taxon>
        <taxon>Tuwongella</taxon>
    </lineage>
</organism>
<proteinExistence type="predicted"/>
<reference evidence="2" key="1">
    <citation type="submission" date="2019-04" db="EMBL/GenBank/DDBJ databases">
        <authorList>
            <consortium name="Science for Life Laboratories"/>
        </authorList>
    </citation>
    <scope>NUCLEOTIDE SEQUENCE</scope>
    <source>
        <strain evidence="2">MBLW1</strain>
    </source>
</reference>
<protein>
    <recommendedName>
        <fullName evidence="1">DUF2262 domain-containing protein</fullName>
    </recommendedName>
</protein>
<dbReference type="Pfam" id="PF10020">
    <property type="entry name" value="DUF2262"/>
    <property type="match status" value="1"/>
</dbReference>
<dbReference type="Proteomes" id="UP000464378">
    <property type="component" value="Chromosome"/>
</dbReference>
<dbReference type="EMBL" id="LR593887">
    <property type="protein sequence ID" value="VTR99857.1"/>
    <property type="molecule type" value="Genomic_DNA"/>
</dbReference>
<evidence type="ECO:0000313" key="2">
    <source>
        <dbReference type="EMBL" id="VIP01923.1"/>
    </source>
</evidence>
<gene>
    <name evidence="2" type="ORF">GMBLW1_20370</name>
</gene>
<dbReference type="KEGG" id="tim:GMBLW1_20370"/>
<evidence type="ECO:0000313" key="3">
    <source>
        <dbReference type="Proteomes" id="UP000464378"/>
    </source>
</evidence>
<evidence type="ECO:0000259" key="1">
    <source>
        <dbReference type="Pfam" id="PF10020"/>
    </source>
</evidence>
<accession>A0A6C2YLC8</accession>